<proteinExistence type="predicted"/>
<dbReference type="EMBL" id="FQ032818">
    <property type="protein sequence ID" value="CBL87345.1"/>
    <property type="molecule type" value="Genomic_DNA"/>
</dbReference>
<dbReference type="PANTHER" id="PTHR45266:SF3">
    <property type="entry name" value="OXALOACETATE DECARBOXYLASE ALPHA CHAIN"/>
    <property type="match status" value="1"/>
</dbReference>
<dbReference type="CDD" id="cd06850">
    <property type="entry name" value="biotinyl_domain"/>
    <property type="match status" value="1"/>
</dbReference>
<dbReference type="GO" id="GO:0003989">
    <property type="term" value="F:acetyl-CoA carboxylase activity"/>
    <property type="evidence" value="ECO:0007669"/>
    <property type="project" value="InterPro"/>
</dbReference>
<evidence type="ECO:0000256" key="6">
    <source>
        <dbReference type="ARBA" id="ARBA00023098"/>
    </source>
</evidence>
<dbReference type="InterPro" id="IPR000089">
    <property type="entry name" value="Biotin_lipoyl"/>
</dbReference>
<feature type="compositionally biased region" description="Low complexity" evidence="10">
    <location>
        <begin position="59"/>
        <end position="68"/>
    </location>
</feature>
<comment type="pathway">
    <text evidence="2 9">Lipid metabolism; fatty acid biosynthesis.</text>
</comment>
<sequence length="164" mass="17452">MKFQEIQKLIQLLADSNVSELNIKEGEFEITIQTDKVTQQVVVNAPSAPAAIPVAAATPAPAPAAAEAPAEKAPSKEKAKEAALGSVQQKSPMIGTFYRKTGPDKPAFVKIGDTVKKGDVICIIEAMKLFNEIESDHDGVITKILVDDASPVEFGQPLFLIDPA</sequence>
<feature type="compositionally biased region" description="Basic and acidic residues" evidence="10">
    <location>
        <begin position="69"/>
        <end position="81"/>
    </location>
</feature>
<keyword evidence="4 9" id="KW-0444">Lipid biosynthesis</keyword>
<dbReference type="InterPro" id="IPR011053">
    <property type="entry name" value="Single_hybrid_motif"/>
</dbReference>
<dbReference type="InterPro" id="IPR001882">
    <property type="entry name" value="Biotin_BS"/>
</dbReference>
<dbReference type="InterPro" id="IPR050709">
    <property type="entry name" value="Biotin_Carboxyl_Carrier/Decarb"/>
</dbReference>
<feature type="region of interest" description="Disordered" evidence="10">
    <location>
        <begin position="59"/>
        <end position="87"/>
    </location>
</feature>
<dbReference type="PROSITE" id="PS50968">
    <property type="entry name" value="BIOTINYL_LIPOYL"/>
    <property type="match status" value="1"/>
</dbReference>
<keyword evidence="5 9" id="KW-0276">Fatty acid metabolism</keyword>
<comment type="function">
    <text evidence="1 9">This protein is a component of the acetyl coenzyme A carboxylase complex; first, biotin carboxylase catalyzes the carboxylation of the carrier protein and then the transcarboxylase transfers the carboxyl group to form malonyl-CoA.</text>
</comment>
<dbReference type="Pfam" id="PF00364">
    <property type="entry name" value="Biotin_lipoyl"/>
    <property type="match status" value="1"/>
</dbReference>
<dbReference type="PRINTS" id="PR01071">
    <property type="entry name" value="ACOABIOTINCC"/>
</dbReference>
<dbReference type="PROSITE" id="PS00188">
    <property type="entry name" value="BIOTIN"/>
    <property type="match status" value="1"/>
</dbReference>
<keyword evidence="12" id="KW-0436">Ligase</keyword>
<evidence type="ECO:0000256" key="1">
    <source>
        <dbReference type="ARBA" id="ARBA00003761"/>
    </source>
</evidence>
<dbReference type="InterPro" id="IPR001249">
    <property type="entry name" value="AcCoA_biotinCC"/>
</dbReference>
<evidence type="ECO:0000256" key="7">
    <source>
        <dbReference type="ARBA" id="ARBA00023160"/>
    </source>
</evidence>
<evidence type="ECO:0000256" key="10">
    <source>
        <dbReference type="SAM" id="MobiDB-lite"/>
    </source>
</evidence>
<name>F4MMI2_9BACT</name>
<dbReference type="GO" id="GO:0009317">
    <property type="term" value="C:acetyl-CoA carboxylase complex"/>
    <property type="evidence" value="ECO:0007669"/>
    <property type="project" value="InterPro"/>
</dbReference>
<evidence type="ECO:0000256" key="9">
    <source>
        <dbReference type="RuleBase" id="RU364072"/>
    </source>
</evidence>
<reference evidence="12" key="2">
    <citation type="journal article" date="2012" name="Environ. Microbiol.">
        <title>Genomic content of uncultured Bacteroidetes from contrasting oceanic provinces in the North Atlantic Ocean.</title>
        <authorList>
            <person name="Gomez-Pereira P.R."/>
            <person name="Schuler M."/>
            <person name="Fuchs B.M."/>
            <person name="Bennke C."/>
            <person name="Teeling H."/>
            <person name="Waldmann J."/>
            <person name="Richter M."/>
            <person name="Barbe V."/>
            <person name="Bataille E."/>
            <person name="Glockner F.O."/>
            <person name="Amann R."/>
        </authorList>
    </citation>
    <scope>NUCLEOTIDE SEQUENCE</scope>
</reference>
<keyword evidence="8 9" id="KW-0092">Biotin</keyword>
<organism evidence="12">
    <name type="scientific">uncultured Sphingobacteriia bacterium</name>
    <dbReference type="NCBI Taxonomy" id="246143"/>
    <lineage>
        <taxon>Bacteria</taxon>
        <taxon>Pseudomonadati</taxon>
        <taxon>Bacteroidota</taxon>
        <taxon>Sphingobacteriia</taxon>
        <taxon>environmental samples</taxon>
    </lineage>
</organism>
<evidence type="ECO:0000256" key="8">
    <source>
        <dbReference type="ARBA" id="ARBA00023267"/>
    </source>
</evidence>
<evidence type="ECO:0000256" key="3">
    <source>
        <dbReference type="ARBA" id="ARBA00017562"/>
    </source>
</evidence>
<feature type="domain" description="Lipoyl-binding" evidence="11">
    <location>
        <begin position="86"/>
        <end position="162"/>
    </location>
</feature>
<evidence type="ECO:0000313" key="12">
    <source>
        <dbReference type="EMBL" id="CBL87345.1"/>
    </source>
</evidence>
<dbReference type="UniPathway" id="UPA00094"/>
<dbReference type="NCBIfam" id="TIGR00531">
    <property type="entry name" value="BCCP"/>
    <property type="match status" value="1"/>
</dbReference>
<keyword evidence="6 9" id="KW-0443">Lipid metabolism</keyword>
<dbReference type="PANTHER" id="PTHR45266">
    <property type="entry name" value="OXALOACETATE DECARBOXYLASE ALPHA CHAIN"/>
    <property type="match status" value="1"/>
</dbReference>
<evidence type="ECO:0000256" key="4">
    <source>
        <dbReference type="ARBA" id="ARBA00022516"/>
    </source>
</evidence>
<accession>F4MMI2</accession>
<reference evidence="12" key="1">
    <citation type="submission" date="2010-05" db="EMBL/GenBank/DDBJ databases">
        <authorList>
            <person name="Genoscope - CEA"/>
        </authorList>
    </citation>
    <scope>NUCLEOTIDE SEQUENCE</scope>
</reference>
<dbReference type="SUPFAM" id="SSF51230">
    <property type="entry name" value="Single hybrid motif"/>
    <property type="match status" value="1"/>
</dbReference>
<gene>
    <name evidence="12" type="ORF">S18_1049_0026</name>
</gene>
<dbReference type="Gene3D" id="2.40.50.100">
    <property type="match status" value="1"/>
</dbReference>
<keyword evidence="7 9" id="KW-0275">Fatty acid biosynthesis</keyword>
<dbReference type="GO" id="GO:0006633">
    <property type="term" value="P:fatty acid biosynthetic process"/>
    <property type="evidence" value="ECO:0007669"/>
    <property type="project" value="UniProtKB-UniPathway"/>
</dbReference>
<evidence type="ECO:0000256" key="2">
    <source>
        <dbReference type="ARBA" id="ARBA00005194"/>
    </source>
</evidence>
<evidence type="ECO:0000256" key="5">
    <source>
        <dbReference type="ARBA" id="ARBA00022832"/>
    </source>
</evidence>
<protein>
    <recommendedName>
        <fullName evidence="3 9">Biotin carboxyl carrier protein of acetyl-CoA carboxylase</fullName>
    </recommendedName>
</protein>
<evidence type="ECO:0000259" key="11">
    <source>
        <dbReference type="PROSITE" id="PS50968"/>
    </source>
</evidence>
<dbReference type="AlphaFoldDB" id="F4MMI2"/>